<reference evidence="1" key="1">
    <citation type="submission" date="2023-08" db="EMBL/GenBank/DDBJ databases">
        <title>A de novo genome assembly of Solanum verrucosum Schlechtendal, a Mexican diploid species geographically isolated from the other diploid A-genome species in potato relatives.</title>
        <authorList>
            <person name="Hosaka K."/>
        </authorList>
    </citation>
    <scope>NUCLEOTIDE SEQUENCE</scope>
    <source>
        <tissue evidence="1">Young leaves</tissue>
    </source>
</reference>
<dbReference type="Proteomes" id="UP001234989">
    <property type="component" value="Chromosome 10"/>
</dbReference>
<evidence type="ECO:0000313" key="1">
    <source>
        <dbReference type="EMBL" id="WMV50479.1"/>
    </source>
</evidence>
<dbReference type="AlphaFoldDB" id="A0AAF0ZVI8"/>
<keyword evidence="2" id="KW-1185">Reference proteome</keyword>
<sequence length="141" mass="15912">MGGDYCLPGGNGRLVHALAENVSIIFEKTMFAIRYGRDCVKVTTGEQLFEGDMALCTVLSRSFEEWFYQPVDEHLDRNGLLDKASKLKQEVFSRLEAQIHIVITRIFQLGGSEFPYHKPVEGSISYLLEPRGVELKQLATT</sequence>
<accession>A0AAF0ZVI8</accession>
<name>A0AAF0ZVI8_SOLVR</name>
<dbReference type="EMBL" id="CP133621">
    <property type="protein sequence ID" value="WMV50479.1"/>
    <property type="molecule type" value="Genomic_DNA"/>
</dbReference>
<gene>
    <name evidence="1" type="ORF">MTR67_043864</name>
</gene>
<organism evidence="1 2">
    <name type="scientific">Solanum verrucosum</name>
    <dbReference type="NCBI Taxonomy" id="315347"/>
    <lineage>
        <taxon>Eukaryota</taxon>
        <taxon>Viridiplantae</taxon>
        <taxon>Streptophyta</taxon>
        <taxon>Embryophyta</taxon>
        <taxon>Tracheophyta</taxon>
        <taxon>Spermatophyta</taxon>
        <taxon>Magnoliopsida</taxon>
        <taxon>eudicotyledons</taxon>
        <taxon>Gunneridae</taxon>
        <taxon>Pentapetalae</taxon>
        <taxon>asterids</taxon>
        <taxon>lamiids</taxon>
        <taxon>Solanales</taxon>
        <taxon>Solanaceae</taxon>
        <taxon>Solanoideae</taxon>
        <taxon>Solaneae</taxon>
        <taxon>Solanum</taxon>
    </lineage>
</organism>
<proteinExistence type="predicted"/>
<protein>
    <submittedName>
        <fullName evidence="1">Uncharacterized protein</fullName>
    </submittedName>
</protein>
<evidence type="ECO:0000313" key="2">
    <source>
        <dbReference type="Proteomes" id="UP001234989"/>
    </source>
</evidence>